<dbReference type="Proteomes" id="UP000186102">
    <property type="component" value="Unassembled WGS sequence"/>
</dbReference>
<evidence type="ECO:0000313" key="2">
    <source>
        <dbReference type="EMBL" id="OLN24524.1"/>
    </source>
</evidence>
<name>A0A1Q8QAZ9_9FIRM</name>
<proteinExistence type="predicted"/>
<reference evidence="2 3" key="1">
    <citation type="submission" date="2016-09" db="EMBL/GenBank/DDBJ databases">
        <title>Complete genome of Desulfosporosinus sp. OL.</title>
        <authorList>
            <person name="Mardanov A."/>
            <person name="Beletsky A."/>
            <person name="Panova A."/>
            <person name="Karnachuk O."/>
            <person name="Ravin N."/>
        </authorList>
    </citation>
    <scope>NUCLEOTIDE SEQUENCE [LARGE SCALE GENOMIC DNA]</scope>
    <source>
        <strain evidence="2 3">OL</strain>
    </source>
</reference>
<gene>
    <name evidence="2" type="ORF">DSOL_5430</name>
</gene>
<comment type="caution">
    <text evidence="2">The sequence shown here is derived from an EMBL/GenBank/DDBJ whole genome shotgun (WGS) entry which is preliminary data.</text>
</comment>
<protein>
    <submittedName>
        <fullName evidence="2">Uncharacterized protein</fullName>
    </submittedName>
</protein>
<accession>A0A1Q8QAZ9</accession>
<keyword evidence="3" id="KW-1185">Reference proteome</keyword>
<feature type="region of interest" description="Disordered" evidence="1">
    <location>
        <begin position="104"/>
        <end position="135"/>
    </location>
</feature>
<evidence type="ECO:0000313" key="3">
    <source>
        <dbReference type="Proteomes" id="UP000186102"/>
    </source>
</evidence>
<dbReference type="AlphaFoldDB" id="A0A1Q8QAZ9"/>
<dbReference type="EMBL" id="MLBF01000194">
    <property type="protein sequence ID" value="OLN24524.1"/>
    <property type="molecule type" value="Genomic_DNA"/>
</dbReference>
<feature type="compositionally biased region" description="Gly residues" evidence="1">
    <location>
        <begin position="110"/>
        <end position="119"/>
    </location>
</feature>
<sequence length="135" mass="13523">MGHAFLSGRLVAGAGFDPDAKAYGLGLGHVFGDDAHAVWQACGAGVAVEFGGLAHGLGLRVFGRGVKGSGIFAIQAAQLMVGQAQKPGRLALVAAGPARALASRSVSKRGGFGPGGGGSRCEKREGRRCLRRPGG</sequence>
<evidence type="ECO:0000256" key="1">
    <source>
        <dbReference type="SAM" id="MobiDB-lite"/>
    </source>
</evidence>
<organism evidence="2 3">
    <name type="scientific">Desulfosporosinus metallidurans</name>
    <dbReference type="NCBI Taxonomy" id="1888891"/>
    <lineage>
        <taxon>Bacteria</taxon>
        <taxon>Bacillati</taxon>
        <taxon>Bacillota</taxon>
        <taxon>Clostridia</taxon>
        <taxon>Eubacteriales</taxon>
        <taxon>Desulfitobacteriaceae</taxon>
        <taxon>Desulfosporosinus</taxon>
    </lineage>
</organism>